<dbReference type="InterPro" id="IPR004498">
    <property type="entry name" value="Ribosomal_PrmA_MeTrfase"/>
</dbReference>
<dbReference type="PANTHER" id="PTHR43648">
    <property type="entry name" value="ELECTRON TRANSFER FLAVOPROTEIN BETA SUBUNIT LYSINE METHYLTRANSFERASE"/>
    <property type="match status" value="1"/>
</dbReference>
<dbReference type="PIRSF" id="PIRSF000401">
    <property type="entry name" value="RPL11_MTase"/>
    <property type="match status" value="1"/>
</dbReference>
<dbReference type="EMBL" id="CABR01000072">
    <property type="protein sequence ID" value="CBI10134.1"/>
    <property type="molecule type" value="Genomic_DNA"/>
</dbReference>
<evidence type="ECO:0000256" key="1">
    <source>
        <dbReference type="ARBA" id="ARBA00009741"/>
    </source>
</evidence>
<dbReference type="EC" id="2.1.1.-" evidence="6"/>
<name>E6QSB2_9ZZZZ</name>
<dbReference type="InterPro" id="IPR029063">
    <property type="entry name" value="SAM-dependent_MTases_sf"/>
</dbReference>
<comment type="similarity">
    <text evidence="1">Belongs to the methyltransferase superfamily. PrmA family.</text>
</comment>
<evidence type="ECO:0000256" key="2">
    <source>
        <dbReference type="ARBA" id="ARBA00022490"/>
    </source>
</evidence>
<keyword evidence="4 6" id="KW-0808">Transferase</keyword>
<gene>
    <name evidence="6" type="primary">prmA</name>
    <name evidence="6" type="ORF">CARN7_0897</name>
</gene>
<dbReference type="CDD" id="cd02440">
    <property type="entry name" value="AdoMet_MTases"/>
    <property type="match status" value="1"/>
</dbReference>
<evidence type="ECO:0000256" key="5">
    <source>
        <dbReference type="ARBA" id="ARBA00022691"/>
    </source>
</evidence>
<reference evidence="6" key="1">
    <citation type="submission" date="2009-10" db="EMBL/GenBank/DDBJ databases">
        <title>Diversity of trophic interactions inside an arsenic-rich microbial ecosystem.</title>
        <authorList>
            <person name="Bertin P.N."/>
            <person name="Heinrich-Salmeron A."/>
            <person name="Pelletier E."/>
            <person name="Goulhen-Chollet F."/>
            <person name="Arsene-Ploetze F."/>
            <person name="Gallien S."/>
            <person name="Calteau A."/>
            <person name="Vallenet D."/>
            <person name="Casiot C."/>
            <person name="Chane-Woon-Ming B."/>
            <person name="Giloteaux L."/>
            <person name="Barakat M."/>
            <person name="Bonnefoy V."/>
            <person name="Bruneel O."/>
            <person name="Chandler M."/>
            <person name="Cleiss J."/>
            <person name="Duran R."/>
            <person name="Elbaz-Poulichet F."/>
            <person name="Fonknechten N."/>
            <person name="Lauga B."/>
            <person name="Mornico D."/>
            <person name="Ortet P."/>
            <person name="Schaeffer C."/>
            <person name="Siguier P."/>
            <person name="Alexander Thil Smith A."/>
            <person name="Van Dorsselaer A."/>
            <person name="Weissenbach J."/>
            <person name="Medigue C."/>
            <person name="Le Paslier D."/>
        </authorList>
    </citation>
    <scope>NUCLEOTIDE SEQUENCE</scope>
</reference>
<protein>
    <submittedName>
        <fullName evidence="6">Ribosomal protein L11 methyltransferase (L11 Mtase)</fullName>
        <ecNumber evidence="6">2.1.1.-</ecNumber>
    </submittedName>
</protein>
<accession>E6QSB2</accession>
<evidence type="ECO:0000256" key="4">
    <source>
        <dbReference type="ARBA" id="ARBA00022679"/>
    </source>
</evidence>
<evidence type="ECO:0000256" key="3">
    <source>
        <dbReference type="ARBA" id="ARBA00022603"/>
    </source>
</evidence>
<dbReference type="InterPro" id="IPR050078">
    <property type="entry name" value="Ribosomal_L11_MeTrfase_PrmA"/>
</dbReference>
<organism evidence="6">
    <name type="scientific">mine drainage metagenome</name>
    <dbReference type="NCBI Taxonomy" id="410659"/>
    <lineage>
        <taxon>unclassified sequences</taxon>
        <taxon>metagenomes</taxon>
        <taxon>ecological metagenomes</taxon>
    </lineage>
</organism>
<sequence length="339" mass="36294">MGWIAITLPATPDQADRLSDALMDFGALSVSIEDAAAGTANEHAVFGEPGSATQVLWHECHIVCLFPEKQQPELDIPLLLSKAADQAGYPLGHYTQAHIADQDWVRATQSQFNPIPIGDRLWIVPSWHAFPDPSAISIQLDPGLAFGTGSHPTTRLCLEWLVDHIAGGETVLDYGCGSGILAIAATKLGAQSVLGIDIDPQAVLTARENAFVNCGQDYVLLDAAEQPSPQDNGPAQDSLLSALEQSNQAHQPPRRVCFISPESDPGGQYEVVVANILTNPLRTLAPLIAAHCRIGGRLVLSGILADQSALIQAAYADWFNLTIWAESEGWVCLTGTRQK</sequence>
<dbReference type="Pfam" id="PF06325">
    <property type="entry name" value="PrmA"/>
    <property type="match status" value="1"/>
</dbReference>
<proteinExistence type="inferred from homology"/>
<dbReference type="GO" id="GO:0032259">
    <property type="term" value="P:methylation"/>
    <property type="evidence" value="ECO:0007669"/>
    <property type="project" value="UniProtKB-KW"/>
</dbReference>
<keyword evidence="3 6" id="KW-0489">Methyltransferase</keyword>
<dbReference type="SUPFAM" id="SSF53335">
    <property type="entry name" value="S-adenosyl-L-methionine-dependent methyltransferases"/>
    <property type="match status" value="1"/>
</dbReference>
<dbReference type="GO" id="GO:0016279">
    <property type="term" value="F:protein-lysine N-methyltransferase activity"/>
    <property type="evidence" value="ECO:0007669"/>
    <property type="project" value="TreeGrafter"/>
</dbReference>
<dbReference type="PANTHER" id="PTHR43648:SF1">
    <property type="entry name" value="ELECTRON TRANSFER FLAVOPROTEIN BETA SUBUNIT LYSINE METHYLTRANSFERASE"/>
    <property type="match status" value="1"/>
</dbReference>
<keyword evidence="5" id="KW-0949">S-adenosyl-L-methionine</keyword>
<keyword evidence="6" id="KW-0689">Ribosomal protein</keyword>
<dbReference type="Gene3D" id="3.40.50.150">
    <property type="entry name" value="Vaccinia Virus protein VP39"/>
    <property type="match status" value="1"/>
</dbReference>
<dbReference type="GO" id="GO:0005829">
    <property type="term" value="C:cytosol"/>
    <property type="evidence" value="ECO:0007669"/>
    <property type="project" value="TreeGrafter"/>
</dbReference>
<dbReference type="HAMAP" id="MF_00735">
    <property type="entry name" value="Methyltr_PrmA"/>
    <property type="match status" value="1"/>
</dbReference>
<evidence type="ECO:0000313" key="6">
    <source>
        <dbReference type="EMBL" id="CBI10134.1"/>
    </source>
</evidence>
<dbReference type="AlphaFoldDB" id="E6QSB2"/>
<comment type="caution">
    <text evidence="6">The sequence shown here is derived from an EMBL/GenBank/DDBJ whole genome shotgun (WGS) entry which is preliminary data.</text>
</comment>
<keyword evidence="6" id="KW-0687">Ribonucleoprotein</keyword>
<keyword evidence="2" id="KW-0963">Cytoplasm</keyword>
<dbReference type="GO" id="GO:0005840">
    <property type="term" value="C:ribosome"/>
    <property type="evidence" value="ECO:0007669"/>
    <property type="project" value="UniProtKB-KW"/>
</dbReference>